<protein>
    <submittedName>
        <fullName evidence="1">Uncharacterized protein</fullName>
    </submittedName>
</protein>
<dbReference type="RefSeq" id="WP_067538380.1">
    <property type="nucleotide sequence ID" value="NZ_AP025567.1"/>
</dbReference>
<organism evidence="1 2">
    <name type="scientific">Emergencia timonensis</name>
    <dbReference type="NCBI Taxonomy" id="1776384"/>
    <lineage>
        <taxon>Bacteria</taxon>
        <taxon>Bacillati</taxon>
        <taxon>Bacillota</taxon>
        <taxon>Clostridia</taxon>
        <taxon>Peptostreptococcales</taxon>
        <taxon>Anaerovoracaceae</taxon>
        <taxon>Emergencia</taxon>
    </lineage>
</organism>
<dbReference type="AlphaFoldDB" id="A0A415E5M7"/>
<name>A0A415E5M7_9FIRM</name>
<dbReference type="EMBL" id="QRMS01000001">
    <property type="protein sequence ID" value="RHJ89024.1"/>
    <property type="molecule type" value="Genomic_DNA"/>
</dbReference>
<sequence length="76" mass="9028">MNKEEMLRKGFSHGAANVAIRYADEEIDFLVLRSEMVEYARRHHVEVDVKEIEDYIKAQFKDMHDALKDFEFPPID</sequence>
<dbReference type="GeneID" id="83004603"/>
<comment type="caution">
    <text evidence="1">The sequence shown here is derived from an EMBL/GenBank/DDBJ whole genome shotgun (WGS) entry which is preliminary data.</text>
</comment>
<dbReference type="Proteomes" id="UP000284841">
    <property type="component" value="Unassembled WGS sequence"/>
</dbReference>
<evidence type="ECO:0000313" key="2">
    <source>
        <dbReference type="Proteomes" id="UP000284841"/>
    </source>
</evidence>
<keyword evidence="2" id="KW-1185">Reference proteome</keyword>
<evidence type="ECO:0000313" key="1">
    <source>
        <dbReference type="EMBL" id="RHJ89024.1"/>
    </source>
</evidence>
<proteinExistence type="predicted"/>
<gene>
    <name evidence="1" type="ORF">DW099_00145</name>
</gene>
<reference evidence="1 2" key="1">
    <citation type="submission" date="2018-08" db="EMBL/GenBank/DDBJ databases">
        <title>A genome reference for cultivated species of the human gut microbiota.</title>
        <authorList>
            <person name="Zou Y."/>
            <person name="Xue W."/>
            <person name="Luo G."/>
        </authorList>
    </citation>
    <scope>NUCLEOTIDE SEQUENCE [LARGE SCALE GENOMIC DNA]</scope>
    <source>
        <strain evidence="1 2">AM07-24</strain>
    </source>
</reference>
<accession>A0A415E5M7</accession>